<dbReference type="RefSeq" id="WP_155315427.1">
    <property type="nucleotide sequence ID" value="NZ_AP021874.1"/>
</dbReference>
<evidence type="ECO:0000313" key="2">
    <source>
        <dbReference type="Proteomes" id="UP000427906"/>
    </source>
</evidence>
<keyword evidence="2" id="KW-1185">Reference proteome</keyword>
<protein>
    <submittedName>
        <fullName evidence="1">Uncharacterized protein</fullName>
    </submittedName>
</protein>
<sequence>MKPFEIKKQNRNLEVVAKIADSMVQEYGCRIRYDKENGRVDLVGEDFCKAVVEEVVNEMRED</sequence>
<dbReference type="EMBL" id="AP021874">
    <property type="protein sequence ID" value="BBO67141.1"/>
    <property type="molecule type" value="Genomic_DNA"/>
</dbReference>
<dbReference type="AlphaFoldDB" id="A0A5K7YK35"/>
<accession>A0A5K7YK35</accession>
<dbReference type="Proteomes" id="UP000427906">
    <property type="component" value="Chromosome"/>
</dbReference>
<dbReference type="KEGG" id="dalk:DSCA_10710"/>
<name>A0A5K7YK35_9BACT</name>
<reference evidence="1 2" key="1">
    <citation type="submission" date="2019-11" db="EMBL/GenBank/DDBJ databases">
        <title>Comparative genomics of hydrocarbon-degrading Desulfosarcina strains.</title>
        <authorList>
            <person name="Watanabe M."/>
            <person name="Kojima H."/>
            <person name="Fukui M."/>
        </authorList>
    </citation>
    <scope>NUCLEOTIDE SEQUENCE [LARGE SCALE GENOMIC DNA]</scope>
    <source>
        <strain evidence="1 2">PL12</strain>
    </source>
</reference>
<dbReference type="OrthoDB" id="5422504at2"/>
<evidence type="ECO:0000313" key="1">
    <source>
        <dbReference type="EMBL" id="BBO67141.1"/>
    </source>
</evidence>
<organism evidence="1 2">
    <name type="scientific">Desulfosarcina alkanivorans</name>
    <dbReference type="NCBI Taxonomy" id="571177"/>
    <lineage>
        <taxon>Bacteria</taxon>
        <taxon>Pseudomonadati</taxon>
        <taxon>Thermodesulfobacteriota</taxon>
        <taxon>Desulfobacteria</taxon>
        <taxon>Desulfobacterales</taxon>
        <taxon>Desulfosarcinaceae</taxon>
        <taxon>Desulfosarcina</taxon>
    </lineage>
</organism>
<gene>
    <name evidence="1" type="ORF">DSCA_10710</name>
</gene>
<proteinExistence type="predicted"/>